<dbReference type="HOGENOM" id="CLU_144128_2_0_3"/>
<protein>
    <submittedName>
        <fullName evidence="1">Conserved domain protein</fullName>
    </submittedName>
</protein>
<sequence>MTQILDALPPNFPSKILCGYFNQTRQVQIVRIVNISNWYFERVVFPRQYLLFEACSEAQLEIYTGAMSQGIFLDRIGCDRLRIQQEFIRAPNKDLKKLPVFHPSSHRTFN</sequence>
<accession>B4W134</accession>
<dbReference type="Proteomes" id="UP000003835">
    <property type="component" value="Unassembled WGS sequence"/>
</dbReference>
<evidence type="ECO:0000313" key="2">
    <source>
        <dbReference type="Proteomes" id="UP000003835"/>
    </source>
</evidence>
<organism evidence="1 2">
    <name type="scientific">Coleofasciculus chthonoplastes PCC 7420</name>
    <dbReference type="NCBI Taxonomy" id="118168"/>
    <lineage>
        <taxon>Bacteria</taxon>
        <taxon>Bacillati</taxon>
        <taxon>Cyanobacteriota</taxon>
        <taxon>Cyanophyceae</taxon>
        <taxon>Coleofasciculales</taxon>
        <taxon>Coleofasciculaceae</taxon>
        <taxon>Coleofasciculus</taxon>
    </lineage>
</organism>
<gene>
    <name evidence="1" type="ORF">MC7420_7549</name>
</gene>
<dbReference type="EMBL" id="DS989867">
    <property type="protein sequence ID" value="EDX72069.1"/>
    <property type="molecule type" value="Genomic_DNA"/>
</dbReference>
<dbReference type="OrthoDB" id="460810at2"/>
<evidence type="ECO:0000313" key="1">
    <source>
        <dbReference type="EMBL" id="EDX72069.1"/>
    </source>
</evidence>
<reference evidence="1 2" key="1">
    <citation type="submission" date="2008-07" db="EMBL/GenBank/DDBJ databases">
        <authorList>
            <person name="Tandeau de Marsac N."/>
            <person name="Ferriera S."/>
            <person name="Johnson J."/>
            <person name="Kravitz S."/>
            <person name="Beeson K."/>
            <person name="Sutton G."/>
            <person name="Rogers Y.-H."/>
            <person name="Friedman R."/>
            <person name="Frazier M."/>
            <person name="Venter J.C."/>
        </authorList>
    </citation>
    <scope>NUCLEOTIDE SEQUENCE [LARGE SCALE GENOMIC DNA]</scope>
    <source>
        <strain evidence="1 2">PCC 7420</strain>
    </source>
</reference>
<dbReference type="STRING" id="118168.MC7420_7549"/>
<keyword evidence="2" id="KW-1185">Reference proteome</keyword>
<dbReference type="AlphaFoldDB" id="B4W134"/>
<name>B4W134_9CYAN</name>
<proteinExistence type="predicted"/>
<dbReference type="RefSeq" id="WP_006104892.1">
    <property type="nucleotide sequence ID" value="NZ_DS989867.1"/>
</dbReference>
<dbReference type="InterPro" id="IPR014964">
    <property type="entry name" value="DUF1830"/>
</dbReference>
<dbReference type="Pfam" id="PF08865">
    <property type="entry name" value="DUF1830"/>
    <property type="match status" value="1"/>
</dbReference>